<dbReference type="GO" id="GO:0003700">
    <property type="term" value="F:DNA-binding transcription factor activity"/>
    <property type="evidence" value="ECO:0007669"/>
    <property type="project" value="InterPro"/>
</dbReference>
<keyword evidence="2" id="KW-0805">Transcription regulation</keyword>
<dbReference type="CDD" id="cd10015">
    <property type="entry name" value="BfiI_C_EcoRII_N_B3"/>
    <property type="match status" value="1"/>
</dbReference>
<proteinExistence type="predicted"/>
<feature type="compositionally biased region" description="Low complexity" evidence="6">
    <location>
        <begin position="478"/>
        <end position="511"/>
    </location>
</feature>
<accession>I1HUG6</accession>
<dbReference type="InterPro" id="IPR003340">
    <property type="entry name" value="B3_DNA-bd"/>
</dbReference>
<feature type="region of interest" description="Disordered" evidence="6">
    <location>
        <begin position="403"/>
        <end position="442"/>
    </location>
</feature>
<dbReference type="FunCoup" id="I1HUG6">
    <property type="interactions" value="2263"/>
</dbReference>
<dbReference type="AlphaFoldDB" id="I1HUG6"/>
<gene>
    <name evidence="9" type="primary">LOC100840416</name>
    <name evidence="8" type="ORF">BRADI_2g58390v3</name>
</gene>
<feature type="compositionally biased region" description="Low complexity" evidence="6">
    <location>
        <begin position="45"/>
        <end position="78"/>
    </location>
</feature>
<dbReference type="GO" id="GO:0009737">
    <property type="term" value="P:response to abscisic acid"/>
    <property type="evidence" value="ECO:0007669"/>
    <property type="project" value="EnsemblPlants"/>
</dbReference>
<dbReference type="EMBL" id="CM000881">
    <property type="protein sequence ID" value="KQK11143.1"/>
    <property type="molecule type" value="Genomic_DNA"/>
</dbReference>
<feature type="region of interest" description="Disordered" evidence="6">
    <location>
        <begin position="1"/>
        <end position="88"/>
    </location>
</feature>
<feature type="compositionally biased region" description="Basic residues" evidence="6">
    <location>
        <begin position="420"/>
        <end position="430"/>
    </location>
</feature>
<keyword evidence="4" id="KW-0804">Transcription</keyword>
<evidence type="ECO:0000256" key="6">
    <source>
        <dbReference type="SAM" id="MobiDB-lite"/>
    </source>
</evidence>
<protein>
    <recommendedName>
        <fullName evidence="7">TF-B3 domain-containing protein</fullName>
    </recommendedName>
</protein>
<organism evidence="9">
    <name type="scientific">Brachypodium distachyon</name>
    <name type="common">Purple false brome</name>
    <name type="synonym">Trachynia distachya</name>
    <dbReference type="NCBI Taxonomy" id="15368"/>
    <lineage>
        <taxon>Eukaryota</taxon>
        <taxon>Viridiplantae</taxon>
        <taxon>Streptophyta</taxon>
        <taxon>Embryophyta</taxon>
        <taxon>Tracheophyta</taxon>
        <taxon>Spermatophyta</taxon>
        <taxon>Magnoliopsida</taxon>
        <taxon>Liliopsida</taxon>
        <taxon>Poales</taxon>
        <taxon>Poaceae</taxon>
        <taxon>BOP clade</taxon>
        <taxon>Pooideae</taxon>
        <taxon>Stipodae</taxon>
        <taxon>Brachypodieae</taxon>
        <taxon>Brachypodium</taxon>
    </lineage>
</organism>
<feature type="compositionally biased region" description="Basic and acidic residues" evidence="6">
    <location>
        <begin position="666"/>
        <end position="678"/>
    </location>
</feature>
<dbReference type="PROSITE" id="PS50863">
    <property type="entry name" value="B3"/>
    <property type="match status" value="1"/>
</dbReference>
<dbReference type="Gene3D" id="2.40.330.10">
    <property type="entry name" value="DNA-binding pseudobarrel domain"/>
    <property type="match status" value="1"/>
</dbReference>
<dbReference type="OMA" id="PAFFMEW"/>
<dbReference type="Proteomes" id="UP000008810">
    <property type="component" value="Chromosome 2"/>
</dbReference>
<dbReference type="GO" id="GO:0003677">
    <property type="term" value="F:DNA binding"/>
    <property type="evidence" value="ECO:0007669"/>
    <property type="project" value="UniProtKB-KW"/>
</dbReference>
<feature type="region of interest" description="Disordered" evidence="6">
    <location>
        <begin position="646"/>
        <end position="698"/>
    </location>
</feature>
<dbReference type="FunFam" id="2.40.330.10:FF:000003">
    <property type="entry name" value="B3 domain-containing transcription factor FUS3"/>
    <property type="match status" value="1"/>
</dbReference>
<keyword evidence="5" id="KW-0539">Nucleus</keyword>
<dbReference type="InterPro" id="IPR015300">
    <property type="entry name" value="DNA-bd_pseudobarrel_sf"/>
</dbReference>
<dbReference type="PANTHER" id="PTHR31140">
    <property type="entry name" value="B3 DOMAIN-CONTAINING TRANSCRIPTION FACTOR ABI3"/>
    <property type="match status" value="1"/>
</dbReference>
<feature type="region of interest" description="Disordered" evidence="6">
    <location>
        <begin position="250"/>
        <end position="282"/>
    </location>
</feature>
<dbReference type="PANTHER" id="PTHR31140:SF81">
    <property type="entry name" value="B3 DOMAIN-CONTAINING TRANSCRIPTION FACTOR ABI3"/>
    <property type="match status" value="1"/>
</dbReference>
<evidence type="ECO:0000313" key="8">
    <source>
        <dbReference type="EMBL" id="KQK11143.1"/>
    </source>
</evidence>
<reference evidence="8" key="2">
    <citation type="submission" date="2017-06" db="EMBL/GenBank/DDBJ databases">
        <title>WGS assembly of Brachypodium distachyon.</title>
        <authorList>
            <consortium name="The International Brachypodium Initiative"/>
            <person name="Lucas S."/>
            <person name="Harmon-Smith M."/>
            <person name="Lail K."/>
            <person name="Tice H."/>
            <person name="Grimwood J."/>
            <person name="Bruce D."/>
            <person name="Barry K."/>
            <person name="Shu S."/>
            <person name="Lindquist E."/>
            <person name="Wang M."/>
            <person name="Pitluck S."/>
            <person name="Vogel J.P."/>
            <person name="Garvin D.F."/>
            <person name="Mockler T.C."/>
            <person name="Schmutz J."/>
            <person name="Rokhsar D."/>
            <person name="Bevan M.W."/>
        </authorList>
    </citation>
    <scope>NUCLEOTIDE SEQUENCE</scope>
    <source>
        <strain evidence="8">Bd21</strain>
    </source>
</reference>
<sequence length="698" mass="74131">MDASAGSPPPPHSQQKHGGGAWPGKAPAGEIPPGEDDFLFADDTFPSLPDFPCLSSPSSSTFSSSSSSNSSSAFTAAATRGGGEQHAAAEDGIDALADLDQLLDFASLSVPSWEDEPLFPDDVGMMLEDADAMSDDHKPPARHAADAGCRAAGKAAAAASGGGEGFVASGGGAAEDLPRFFMEWLTNNRDCISAEDLRSIRLKRSTIEAAAARLGGGRQGTMQLLKLILTWVQNHHLQKKRLRVDASMEMDASPAGPHGSHHHHHQLPSPGANPGYEFPAAAPEGTSWTMPYQQAAFTPPSAYGGETQTAIYPNTTSTTTAATGPYPFQQSCSTSSVVVSSQPFSPPAAATDMQTAPMSGSAGSGNNSVPLVWPQQYAFPGGAPTGNSYPMLQPFAPGFAMPMCPQRAAGGTEPSATKEARKRRMARQRRLSSSLQHQRSQQLNLGQIQIVPQPPQEHSAPVTLTPPPSGAWGLWSSPPGCQQVPVQAQAQNPPSKPSSSSKPKQQKPSAPDAGATPAASEKRQGANNKPAADKNLRFLLQKVLKQSDVGSLGRIVLPKKEAETHLPELKTRDGISIPMEDIGTSRVWNMRYRFWPNNKSRMYLLENTGDFVRSNELQEGDFIVIYSDVKGRYLIRGVKVRPVQDQAGKHKYGIPGNKGGASDVKTGPEDRGCKEKSPHGAQRSRQEATGSNMMAVRI</sequence>
<evidence type="ECO:0000313" key="10">
    <source>
        <dbReference type="Proteomes" id="UP000008810"/>
    </source>
</evidence>
<keyword evidence="10" id="KW-1185">Reference proteome</keyword>
<reference evidence="9" key="3">
    <citation type="submission" date="2018-08" db="UniProtKB">
        <authorList>
            <consortium name="EnsemblPlants"/>
        </authorList>
    </citation>
    <scope>IDENTIFICATION</scope>
    <source>
        <strain evidence="9">cv. Bd21</strain>
    </source>
</reference>
<dbReference type="EnsemblPlants" id="KQK11143">
    <property type="protein sequence ID" value="KQK11143"/>
    <property type="gene ID" value="BRADI_2g58390v3"/>
</dbReference>
<evidence type="ECO:0000313" key="9">
    <source>
        <dbReference type="EnsemblPlants" id="KQK11143"/>
    </source>
</evidence>
<evidence type="ECO:0000259" key="7">
    <source>
        <dbReference type="PROSITE" id="PS50863"/>
    </source>
</evidence>
<reference evidence="8 9" key="1">
    <citation type="journal article" date="2010" name="Nature">
        <title>Genome sequencing and analysis of the model grass Brachypodium distachyon.</title>
        <authorList>
            <consortium name="International Brachypodium Initiative"/>
        </authorList>
    </citation>
    <scope>NUCLEOTIDE SEQUENCE [LARGE SCALE GENOMIC DNA]</scope>
    <source>
        <strain evidence="8 9">Bd21</strain>
    </source>
</reference>
<dbReference type="eggNOG" id="ENOG502QWRF">
    <property type="taxonomic scope" value="Eukaryota"/>
</dbReference>
<keyword evidence="3" id="KW-0238">DNA-binding</keyword>
<feature type="region of interest" description="Disordered" evidence="6">
    <location>
        <begin position="455"/>
        <end position="531"/>
    </location>
</feature>
<dbReference type="SMART" id="SM01019">
    <property type="entry name" value="B3"/>
    <property type="match status" value="1"/>
</dbReference>
<evidence type="ECO:0000256" key="5">
    <source>
        <dbReference type="ARBA" id="ARBA00023242"/>
    </source>
</evidence>
<dbReference type="GO" id="GO:0005634">
    <property type="term" value="C:nucleus"/>
    <property type="evidence" value="ECO:0007669"/>
    <property type="project" value="UniProtKB-SubCell"/>
</dbReference>
<dbReference type="Pfam" id="PF02362">
    <property type="entry name" value="B3"/>
    <property type="match status" value="1"/>
</dbReference>
<dbReference type="InterPro" id="IPR044800">
    <property type="entry name" value="LEC2-like"/>
</dbReference>
<name>I1HUG6_BRADI</name>
<feature type="compositionally biased region" description="Low complexity" evidence="6">
    <location>
        <begin position="431"/>
        <end position="442"/>
    </location>
</feature>
<comment type="subcellular location">
    <subcellularLocation>
        <location evidence="1">Nucleus</location>
    </subcellularLocation>
</comment>
<evidence type="ECO:0000256" key="3">
    <source>
        <dbReference type="ARBA" id="ARBA00023125"/>
    </source>
</evidence>
<evidence type="ECO:0000256" key="1">
    <source>
        <dbReference type="ARBA" id="ARBA00004123"/>
    </source>
</evidence>
<dbReference type="ExpressionAtlas" id="I1HUG6">
    <property type="expression patterns" value="baseline"/>
</dbReference>
<dbReference type="OrthoDB" id="757982at2759"/>
<evidence type="ECO:0000256" key="4">
    <source>
        <dbReference type="ARBA" id="ARBA00023163"/>
    </source>
</evidence>
<dbReference type="STRING" id="15368.I1HUG6"/>
<dbReference type="HOGENOM" id="CLU_023549_0_0_1"/>
<dbReference type="SUPFAM" id="SSF101936">
    <property type="entry name" value="DNA-binding pseudobarrel domain"/>
    <property type="match status" value="1"/>
</dbReference>
<feature type="domain" description="TF-B3" evidence="7">
    <location>
        <begin position="540"/>
        <end position="641"/>
    </location>
</feature>
<evidence type="ECO:0000256" key="2">
    <source>
        <dbReference type="ARBA" id="ARBA00023015"/>
    </source>
</evidence>
<dbReference type="Gramene" id="KQK11143">
    <property type="protein sequence ID" value="KQK11143"/>
    <property type="gene ID" value="BRADI_2g58390v3"/>
</dbReference>
<feature type="region of interest" description="Disordered" evidence="6">
    <location>
        <begin position="344"/>
        <end position="364"/>
    </location>
</feature>